<evidence type="ECO:0000256" key="7">
    <source>
        <dbReference type="ARBA" id="ARBA00022679"/>
    </source>
</evidence>
<feature type="domain" description="HAMP" evidence="17">
    <location>
        <begin position="173"/>
        <end position="225"/>
    </location>
</feature>
<accession>A0ABT4YMG1</accession>
<dbReference type="SMART" id="SM00388">
    <property type="entry name" value="HisKA"/>
    <property type="match status" value="1"/>
</dbReference>
<keyword evidence="12" id="KW-1133">Transmembrane helix</keyword>
<dbReference type="EMBL" id="JAQLOI010000001">
    <property type="protein sequence ID" value="MDB1122739.1"/>
    <property type="molecule type" value="Genomic_DNA"/>
</dbReference>
<dbReference type="NCBIfam" id="NF007004">
    <property type="entry name" value="PRK09467.1"/>
    <property type="match status" value="1"/>
</dbReference>
<evidence type="ECO:0000256" key="15">
    <source>
        <dbReference type="SAM" id="MobiDB-lite"/>
    </source>
</evidence>
<dbReference type="Proteomes" id="UP001210678">
    <property type="component" value="Unassembled WGS sequence"/>
</dbReference>
<dbReference type="RefSeq" id="WP_272132696.1">
    <property type="nucleotide sequence ID" value="NZ_JAQLOI010000001.1"/>
</dbReference>
<name>A0ABT4YMG1_9VIBR</name>
<keyword evidence="7 18" id="KW-0808">Transferase</keyword>
<keyword evidence="6" id="KW-0597">Phosphoprotein</keyword>
<keyword evidence="13" id="KW-0902">Two-component regulatory system</keyword>
<dbReference type="PROSITE" id="PS50885">
    <property type="entry name" value="HAMP"/>
    <property type="match status" value="1"/>
</dbReference>
<evidence type="ECO:0000256" key="6">
    <source>
        <dbReference type="ARBA" id="ARBA00022553"/>
    </source>
</evidence>
<keyword evidence="10 18" id="KW-0418">Kinase</keyword>
<dbReference type="InterPro" id="IPR003660">
    <property type="entry name" value="HAMP_dom"/>
</dbReference>
<dbReference type="SUPFAM" id="SSF55874">
    <property type="entry name" value="ATPase domain of HSP90 chaperone/DNA topoisomerase II/histidine kinase"/>
    <property type="match status" value="1"/>
</dbReference>
<keyword evidence="4" id="KW-1003">Cell membrane</keyword>
<gene>
    <name evidence="18" type="primary">envZ</name>
    <name evidence="18" type="ORF">PGX00_03100</name>
</gene>
<dbReference type="GO" id="GO:0004673">
    <property type="term" value="F:protein histidine kinase activity"/>
    <property type="evidence" value="ECO:0007669"/>
    <property type="project" value="UniProtKB-EC"/>
</dbReference>
<evidence type="ECO:0000313" key="18">
    <source>
        <dbReference type="EMBL" id="MDB1122739.1"/>
    </source>
</evidence>
<feature type="domain" description="Histidine kinase" evidence="16">
    <location>
        <begin position="233"/>
        <end position="435"/>
    </location>
</feature>
<evidence type="ECO:0000256" key="3">
    <source>
        <dbReference type="ARBA" id="ARBA00012438"/>
    </source>
</evidence>
<dbReference type="SUPFAM" id="SSF47384">
    <property type="entry name" value="Homodimeric domain of signal transducing histidine kinase"/>
    <property type="match status" value="1"/>
</dbReference>
<keyword evidence="5" id="KW-0997">Cell inner membrane</keyword>
<dbReference type="PRINTS" id="PR00344">
    <property type="entry name" value="BCTRLSENSOR"/>
</dbReference>
<dbReference type="InterPro" id="IPR003661">
    <property type="entry name" value="HisK_dim/P_dom"/>
</dbReference>
<evidence type="ECO:0000259" key="17">
    <source>
        <dbReference type="PROSITE" id="PS50885"/>
    </source>
</evidence>
<evidence type="ECO:0000256" key="5">
    <source>
        <dbReference type="ARBA" id="ARBA00022519"/>
    </source>
</evidence>
<evidence type="ECO:0000256" key="13">
    <source>
        <dbReference type="ARBA" id="ARBA00023012"/>
    </source>
</evidence>
<dbReference type="CDD" id="cd00082">
    <property type="entry name" value="HisKA"/>
    <property type="match status" value="1"/>
</dbReference>
<evidence type="ECO:0000256" key="9">
    <source>
        <dbReference type="ARBA" id="ARBA00022741"/>
    </source>
</evidence>
<sequence>MLIRSSRTQTVILFVLVLLASQVYSYFAIFNYALLPSLQQFNRIIAHEVNLMLDDYVELENGVYLEAPSRRKLLEKLGVTAHHSDEAIHEEFDTATSIDFLSEHMSQELNSHAEVRLALASESYILWIRIDELPNVLLRIPLSELQEEDFMPLFRNSLLMAVLIIFAGWVFVRIQNRPLMALEGAARIVGRGEFPPPLAERGANEIKAVTQAFNQMAKDIQALEEDRALLMAGISHDLRTPLTRIRLATEMMSPEDSYLAEGIILDTEECNEIIGQFMDYLKPVNTEGFNNVDLNALAQSVFTAIKDESIEVETNFSLEECELLGNEIEVKRSLTNLVVNAERYGAGWIRIATGSTADKHSVWVSVEDNGPGIDIGQLDKLFEPFTRGDSARGSEGTGLGLAIVKRIVTQHSGTISVTNRSEGGVRVQLSFPSTSRQNKLNKQKKERNALDLTR</sequence>
<evidence type="ECO:0000256" key="12">
    <source>
        <dbReference type="ARBA" id="ARBA00022989"/>
    </source>
</evidence>
<evidence type="ECO:0000256" key="1">
    <source>
        <dbReference type="ARBA" id="ARBA00000085"/>
    </source>
</evidence>
<evidence type="ECO:0000256" key="11">
    <source>
        <dbReference type="ARBA" id="ARBA00022840"/>
    </source>
</evidence>
<dbReference type="InterPro" id="IPR050980">
    <property type="entry name" value="2C_sensor_his_kinase"/>
</dbReference>
<comment type="subcellular location">
    <subcellularLocation>
        <location evidence="2">Cell inner membrane</location>
        <topology evidence="2">Multi-pass membrane protein</topology>
    </subcellularLocation>
</comment>
<dbReference type="SMART" id="SM00387">
    <property type="entry name" value="HATPase_c"/>
    <property type="match status" value="1"/>
</dbReference>
<comment type="catalytic activity">
    <reaction evidence="1">
        <text>ATP + protein L-histidine = ADP + protein N-phospho-L-histidine.</text>
        <dbReference type="EC" id="2.7.13.3"/>
    </reaction>
</comment>
<dbReference type="Gene3D" id="1.10.287.130">
    <property type="match status" value="1"/>
</dbReference>
<dbReference type="InterPro" id="IPR004358">
    <property type="entry name" value="Sig_transdc_His_kin-like_C"/>
</dbReference>
<evidence type="ECO:0000256" key="14">
    <source>
        <dbReference type="ARBA" id="ARBA00023136"/>
    </source>
</evidence>
<dbReference type="Pfam" id="PF00672">
    <property type="entry name" value="HAMP"/>
    <property type="match status" value="1"/>
</dbReference>
<reference evidence="18 19" key="1">
    <citation type="submission" date="2023-01" db="EMBL/GenBank/DDBJ databases">
        <title>Vibrio sp. KJ40-1 sp.nov, isolated from marine algae.</title>
        <authorList>
            <person name="Butt M."/>
            <person name="Kim J.M.J."/>
            <person name="Jeon C.O.C."/>
        </authorList>
    </citation>
    <scope>NUCLEOTIDE SEQUENCE [LARGE SCALE GENOMIC DNA]</scope>
    <source>
        <strain evidence="18 19">KJ40-1</strain>
    </source>
</reference>
<evidence type="ECO:0000313" key="19">
    <source>
        <dbReference type="Proteomes" id="UP001210678"/>
    </source>
</evidence>
<keyword evidence="8" id="KW-0812">Transmembrane</keyword>
<dbReference type="PANTHER" id="PTHR44936:SF5">
    <property type="entry name" value="SENSOR HISTIDINE KINASE ENVZ"/>
    <property type="match status" value="1"/>
</dbReference>
<keyword evidence="19" id="KW-1185">Reference proteome</keyword>
<evidence type="ECO:0000256" key="10">
    <source>
        <dbReference type="ARBA" id="ARBA00022777"/>
    </source>
</evidence>
<dbReference type="SMART" id="SM00304">
    <property type="entry name" value="HAMP"/>
    <property type="match status" value="1"/>
</dbReference>
<dbReference type="Pfam" id="PF02518">
    <property type="entry name" value="HATPase_c"/>
    <property type="match status" value="1"/>
</dbReference>
<dbReference type="CDD" id="cd06225">
    <property type="entry name" value="HAMP"/>
    <property type="match status" value="1"/>
</dbReference>
<keyword evidence="11" id="KW-0067">ATP-binding</keyword>
<keyword evidence="14" id="KW-0472">Membrane</keyword>
<dbReference type="PROSITE" id="PS50109">
    <property type="entry name" value="HIS_KIN"/>
    <property type="match status" value="1"/>
</dbReference>
<dbReference type="InterPro" id="IPR003594">
    <property type="entry name" value="HATPase_dom"/>
</dbReference>
<feature type="region of interest" description="Disordered" evidence="15">
    <location>
        <begin position="434"/>
        <end position="454"/>
    </location>
</feature>
<evidence type="ECO:0000256" key="4">
    <source>
        <dbReference type="ARBA" id="ARBA00022475"/>
    </source>
</evidence>
<dbReference type="EC" id="2.7.13.3" evidence="3"/>
<dbReference type="InterPro" id="IPR036097">
    <property type="entry name" value="HisK_dim/P_sf"/>
</dbReference>
<comment type="caution">
    <text evidence="18">The sequence shown here is derived from an EMBL/GenBank/DDBJ whole genome shotgun (WGS) entry which is preliminary data.</text>
</comment>
<dbReference type="Gene3D" id="3.30.565.10">
    <property type="entry name" value="Histidine kinase-like ATPase, C-terminal domain"/>
    <property type="match status" value="1"/>
</dbReference>
<dbReference type="PANTHER" id="PTHR44936">
    <property type="entry name" value="SENSOR PROTEIN CREC"/>
    <property type="match status" value="1"/>
</dbReference>
<dbReference type="Pfam" id="PF00512">
    <property type="entry name" value="HisKA"/>
    <property type="match status" value="1"/>
</dbReference>
<proteinExistence type="predicted"/>
<keyword evidence="9" id="KW-0547">Nucleotide-binding</keyword>
<dbReference type="InterPro" id="IPR036890">
    <property type="entry name" value="HATPase_C_sf"/>
</dbReference>
<evidence type="ECO:0000259" key="16">
    <source>
        <dbReference type="PROSITE" id="PS50109"/>
    </source>
</evidence>
<dbReference type="InterPro" id="IPR005467">
    <property type="entry name" value="His_kinase_dom"/>
</dbReference>
<protein>
    <recommendedName>
        <fullName evidence="3">histidine kinase</fullName>
        <ecNumber evidence="3">2.7.13.3</ecNumber>
    </recommendedName>
</protein>
<evidence type="ECO:0000256" key="8">
    <source>
        <dbReference type="ARBA" id="ARBA00022692"/>
    </source>
</evidence>
<organism evidence="18 19">
    <name type="scientific">Vibrio algarum</name>
    <dbReference type="NCBI Taxonomy" id="3020714"/>
    <lineage>
        <taxon>Bacteria</taxon>
        <taxon>Pseudomonadati</taxon>
        <taxon>Pseudomonadota</taxon>
        <taxon>Gammaproteobacteria</taxon>
        <taxon>Vibrionales</taxon>
        <taxon>Vibrionaceae</taxon>
        <taxon>Vibrio</taxon>
    </lineage>
</organism>
<evidence type="ECO:0000256" key="2">
    <source>
        <dbReference type="ARBA" id="ARBA00004429"/>
    </source>
</evidence>